<keyword evidence="2" id="KW-0812">Transmembrane</keyword>
<name>A0ABN9SKP0_9DINO</name>
<sequence length="294" mass="32645">MAREVELNDVEPRIVGASDPGPSRAGLRQRNSPPVSSATGSDDEEFLPGPVEMPSAQERRWSLCLAACSGVDVVMSAVIAAVALGYGYKDSGVSLYCLAVQSISHWISSLTLALRFLSEGTVADTSTASAAEAAEVLLRTTRRKQLHREQALNVTMGCVMLISAAGLLFKAARKFKFWNKWYLDHAEFDREAQFVMEFLAWYGFSVYVLTAVIRLVFARKLRRQLIWHGFVVSVISLTFLFVLGVGASYQKEWSWKAEPIAAMVLCVVSLVEGVRVIIMHLDDMDTRMRFDPRA</sequence>
<keyword evidence="4" id="KW-1185">Reference proteome</keyword>
<feature type="transmembrane region" description="Helical" evidence="2">
    <location>
        <begin position="93"/>
        <end position="114"/>
    </location>
</feature>
<protein>
    <recommendedName>
        <fullName evidence="5">Transmembrane protein 163</fullName>
    </recommendedName>
</protein>
<organism evidence="3 4">
    <name type="scientific">Prorocentrum cordatum</name>
    <dbReference type="NCBI Taxonomy" id="2364126"/>
    <lineage>
        <taxon>Eukaryota</taxon>
        <taxon>Sar</taxon>
        <taxon>Alveolata</taxon>
        <taxon>Dinophyceae</taxon>
        <taxon>Prorocentrales</taxon>
        <taxon>Prorocentraceae</taxon>
        <taxon>Prorocentrum</taxon>
    </lineage>
</organism>
<feature type="transmembrane region" description="Helical" evidence="2">
    <location>
        <begin position="259"/>
        <end position="278"/>
    </location>
</feature>
<feature type="compositionally biased region" description="Basic and acidic residues" evidence="1">
    <location>
        <begin position="1"/>
        <end position="12"/>
    </location>
</feature>
<feature type="transmembrane region" description="Helical" evidence="2">
    <location>
        <begin position="225"/>
        <end position="247"/>
    </location>
</feature>
<accession>A0ABN9SKP0</accession>
<feature type="transmembrane region" description="Helical" evidence="2">
    <location>
        <begin position="151"/>
        <end position="172"/>
    </location>
</feature>
<feature type="region of interest" description="Disordered" evidence="1">
    <location>
        <begin position="1"/>
        <end position="49"/>
    </location>
</feature>
<feature type="compositionally biased region" description="Polar residues" evidence="1">
    <location>
        <begin position="29"/>
        <end position="40"/>
    </location>
</feature>
<keyword evidence="2" id="KW-0472">Membrane</keyword>
<evidence type="ECO:0000313" key="4">
    <source>
        <dbReference type="Proteomes" id="UP001189429"/>
    </source>
</evidence>
<dbReference type="Proteomes" id="UP001189429">
    <property type="component" value="Unassembled WGS sequence"/>
</dbReference>
<evidence type="ECO:0000256" key="2">
    <source>
        <dbReference type="SAM" id="Phobius"/>
    </source>
</evidence>
<comment type="caution">
    <text evidence="3">The sequence shown here is derived from an EMBL/GenBank/DDBJ whole genome shotgun (WGS) entry which is preliminary data.</text>
</comment>
<reference evidence="3" key="1">
    <citation type="submission" date="2023-10" db="EMBL/GenBank/DDBJ databases">
        <authorList>
            <person name="Chen Y."/>
            <person name="Shah S."/>
            <person name="Dougan E. K."/>
            <person name="Thang M."/>
            <person name="Chan C."/>
        </authorList>
    </citation>
    <scope>NUCLEOTIDE SEQUENCE [LARGE SCALE GENOMIC DNA]</scope>
</reference>
<evidence type="ECO:0000313" key="3">
    <source>
        <dbReference type="EMBL" id="CAK0832324.1"/>
    </source>
</evidence>
<dbReference type="EMBL" id="CAUYUJ010011658">
    <property type="protein sequence ID" value="CAK0832324.1"/>
    <property type="molecule type" value="Genomic_DNA"/>
</dbReference>
<evidence type="ECO:0008006" key="5">
    <source>
        <dbReference type="Google" id="ProtNLM"/>
    </source>
</evidence>
<keyword evidence="2" id="KW-1133">Transmembrane helix</keyword>
<gene>
    <name evidence="3" type="ORF">PCOR1329_LOCUS30373</name>
</gene>
<proteinExistence type="predicted"/>
<evidence type="ECO:0000256" key="1">
    <source>
        <dbReference type="SAM" id="MobiDB-lite"/>
    </source>
</evidence>
<feature type="transmembrane region" description="Helical" evidence="2">
    <location>
        <begin position="192"/>
        <end position="213"/>
    </location>
</feature>
<feature type="transmembrane region" description="Helical" evidence="2">
    <location>
        <begin position="63"/>
        <end position="87"/>
    </location>
</feature>